<evidence type="ECO:0000256" key="5">
    <source>
        <dbReference type="ARBA" id="ARBA00022683"/>
    </source>
</evidence>
<keyword evidence="5" id="KW-0598">Phosphotransferase system</keyword>
<evidence type="ECO:0000256" key="4">
    <source>
        <dbReference type="ARBA" id="ARBA00022679"/>
    </source>
</evidence>
<dbReference type="GO" id="GO:0009401">
    <property type="term" value="P:phosphoenolpyruvate-dependent sugar phosphotransferase system"/>
    <property type="evidence" value="ECO:0007669"/>
    <property type="project" value="UniProtKB-KW"/>
</dbReference>
<keyword evidence="6" id="KW-0418">Kinase</keyword>
<evidence type="ECO:0000313" key="8">
    <source>
        <dbReference type="EMBL" id="SDS69124.1"/>
    </source>
</evidence>
<dbReference type="AlphaFoldDB" id="A0A1H1U9G9"/>
<keyword evidence="3" id="KW-0762">Sugar transport</keyword>
<dbReference type="GO" id="GO:0016301">
    <property type="term" value="F:kinase activity"/>
    <property type="evidence" value="ECO:0007669"/>
    <property type="project" value="UniProtKB-KW"/>
</dbReference>
<dbReference type="InterPro" id="IPR001127">
    <property type="entry name" value="PTS_EIIA_1_perm"/>
</dbReference>
<evidence type="ECO:0000256" key="2">
    <source>
        <dbReference type="ARBA" id="ARBA00022448"/>
    </source>
</evidence>
<dbReference type="InterPro" id="IPR011055">
    <property type="entry name" value="Dup_hybrid_motif"/>
</dbReference>
<comment type="subcellular location">
    <subcellularLocation>
        <location evidence="1">Cytoplasm</location>
    </subcellularLocation>
</comment>
<dbReference type="eggNOG" id="COG2190">
    <property type="taxonomic scope" value="Bacteria"/>
</dbReference>
<evidence type="ECO:0000313" key="9">
    <source>
        <dbReference type="Proteomes" id="UP000185663"/>
    </source>
</evidence>
<dbReference type="Pfam" id="PF00358">
    <property type="entry name" value="PTS_EIIA_1"/>
    <property type="match status" value="1"/>
</dbReference>
<keyword evidence="2" id="KW-0813">Transport</keyword>
<evidence type="ECO:0000259" key="7">
    <source>
        <dbReference type="PROSITE" id="PS51093"/>
    </source>
</evidence>
<dbReference type="PROSITE" id="PS00371">
    <property type="entry name" value="PTS_EIIA_TYPE_1_HIS"/>
    <property type="match status" value="1"/>
</dbReference>
<feature type="domain" description="PTS EIIA type-1" evidence="7">
    <location>
        <begin position="21"/>
        <end position="126"/>
    </location>
</feature>
<protein>
    <submittedName>
        <fullName evidence="8">PTS system N-acetylglucosamine-specific IIA component, Glc family</fullName>
    </submittedName>
</protein>
<dbReference type="SUPFAM" id="SSF51261">
    <property type="entry name" value="Duplicated hybrid motif"/>
    <property type="match status" value="1"/>
</dbReference>
<keyword evidence="4" id="KW-0808">Transferase</keyword>
<evidence type="ECO:0000256" key="6">
    <source>
        <dbReference type="ARBA" id="ARBA00022777"/>
    </source>
</evidence>
<dbReference type="RefSeq" id="WP_083372478.1">
    <property type="nucleotide sequence ID" value="NZ_LT629776.1"/>
</dbReference>
<keyword evidence="9" id="KW-1185">Reference proteome</keyword>
<dbReference type="PANTHER" id="PTHR45008">
    <property type="entry name" value="PTS SYSTEM GLUCOSE-SPECIFIC EIIA COMPONENT"/>
    <property type="match status" value="1"/>
</dbReference>
<dbReference type="Gene3D" id="2.70.70.10">
    <property type="entry name" value="Glucose Permease (Domain IIA)"/>
    <property type="match status" value="1"/>
</dbReference>
<reference evidence="8 9" key="1">
    <citation type="submission" date="2016-10" db="EMBL/GenBank/DDBJ databases">
        <authorList>
            <person name="de Groot N.N."/>
        </authorList>
    </citation>
    <scope>NUCLEOTIDE SEQUENCE [LARGE SCALE GENOMIC DNA]</scope>
    <source>
        <strain evidence="8 9">DSM 22126</strain>
    </source>
</reference>
<sequence>MQVTIGSPLAGVVVPLATVPDPVFAQEIVGPGVAVEPEGSDPVVVCAPVSGRVASLFPHAFAIQIPEGQTVLVHLGIDTVRLDGHGFDLQVAVGDVVEAGAPLIVWDASVTRAEGLATVCPVVALQGDPAHVGAAIPLGSSVTVGEPIVTWSLPSTRTTAESPHR</sequence>
<dbReference type="PANTHER" id="PTHR45008:SF1">
    <property type="entry name" value="PTS SYSTEM GLUCOSE-SPECIFIC EIIA COMPONENT"/>
    <property type="match status" value="1"/>
</dbReference>
<dbReference type="PROSITE" id="PS51093">
    <property type="entry name" value="PTS_EIIA_TYPE_1"/>
    <property type="match status" value="1"/>
</dbReference>
<name>A0A1H1U9G9_9CELL</name>
<evidence type="ECO:0000256" key="1">
    <source>
        <dbReference type="ARBA" id="ARBA00004496"/>
    </source>
</evidence>
<dbReference type="NCBIfam" id="TIGR00830">
    <property type="entry name" value="PTBA"/>
    <property type="match status" value="1"/>
</dbReference>
<gene>
    <name evidence="8" type="ORF">SAMN04489860_2129</name>
</gene>
<accession>A0A1H1U9G9</accession>
<organism evidence="8 9">
    <name type="scientific">Paraoerskovia marina</name>
    <dbReference type="NCBI Taxonomy" id="545619"/>
    <lineage>
        <taxon>Bacteria</taxon>
        <taxon>Bacillati</taxon>
        <taxon>Actinomycetota</taxon>
        <taxon>Actinomycetes</taxon>
        <taxon>Micrococcales</taxon>
        <taxon>Cellulomonadaceae</taxon>
        <taxon>Paraoerskovia</taxon>
    </lineage>
</organism>
<dbReference type="STRING" id="545619.SAMN04489860_2129"/>
<proteinExistence type="predicted"/>
<dbReference type="InterPro" id="IPR050890">
    <property type="entry name" value="PTS_EIIA_component"/>
</dbReference>
<evidence type="ECO:0000256" key="3">
    <source>
        <dbReference type="ARBA" id="ARBA00022597"/>
    </source>
</evidence>
<dbReference type="OrthoDB" id="9797715at2"/>
<dbReference type="EMBL" id="LT629776">
    <property type="protein sequence ID" value="SDS69124.1"/>
    <property type="molecule type" value="Genomic_DNA"/>
</dbReference>
<dbReference type="Proteomes" id="UP000185663">
    <property type="component" value="Chromosome I"/>
</dbReference>
<dbReference type="GO" id="GO:0005737">
    <property type="term" value="C:cytoplasm"/>
    <property type="evidence" value="ECO:0007669"/>
    <property type="project" value="UniProtKB-SubCell"/>
</dbReference>